<evidence type="ECO:0000313" key="1">
    <source>
        <dbReference type="EMBL" id="SEF57349.1"/>
    </source>
</evidence>
<protein>
    <submittedName>
        <fullName evidence="1">Uncharacterized protein</fullName>
    </submittedName>
</protein>
<name>A0A1H5T3L0_XYLRU</name>
<gene>
    <name evidence="1" type="ORF">SAMN05216354_0847</name>
</gene>
<sequence length="48" mass="5628">MSVQIVDLCLKTRCAIMLHNCNYLCANTLTIKMAYFYSFLFCDAFFFV</sequence>
<reference evidence="1 2" key="1">
    <citation type="submission" date="2016-10" db="EMBL/GenBank/DDBJ databases">
        <authorList>
            <person name="de Groot N.N."/>
        </authorList>
    </citation>
    <scope>NUCLEOTIDE SEQUENCE [LARGE SCALE GENOMIC DNA]</scope>
    <source>
        <strain evidence="1 2">AR32</strain>
    </source>
</reference>
<dbReference type="AlphaFoldDB" id="A0A1H5T3L0"/>
<evidence type="ECO:0000313" key="2">
    <source>
        <dbReference type="Proteomes" id="UP000236735"/>
    </source>
</evidence>
<organism evidence="1 2">
    <name type="scientific">Xylanibacter ruminicola</name>
    <name type="common">Prevotella ruminicola</name>
    <dbReference type="NCBI Taxonomy" id="839"/>
    <lineage>
        <taxon>Bacteria</taxon>
        <taxon>Pseudomonadati</taxon>
        <taxon>Bacteroidota</taxon>
        <taxon>Bacteroidia</taxon>
        <taxon>Bacteroidales</taxon>
        <taxon>Prevotellaceae</taxon>
        <taxon>Xylanibacter</taxon>
    </lineage>
</organism>
<accession>A0A1H5T3L0</accession>
<dbReference type="EMBL" id="FNUV01000002">
    <property type="protein sequence ID" value="SEF57349.1"/>
    <property type="molecule type" value="Genomic_DNA"/>
</dbReference>
<proteinExistence type="predicted"/>
<dbReference type="Proteomes" id="UP000236735">
    <property type="component" value="Unassembled WGS sequence"/>
</dbReference>